<dbReference type="PANTHER" id="PTHR36558">
    <property type="entry name" value="GLR1098 PROTEIN"/>
    <property type="match status" value="1"/>
</dbReference>
<keyword evidence="3" id="KW-1185">Reference proteome</keyword>
<dbReference type="Proteomes" id="UP000263900">
    <property type="component" value="Chromosome"/>
</dbReference>
<gene>
    <name evidence="2" type="ORF">D3H65_24785</name>
</gene>
<dbReference type="InterPro" id="IPR008538">
    <property type="entry name" value="Uma2"/>
</dbReference>
<dbReference type="GO" id="GO:0004519">
    <property type="term" value="F:endonuclease activity"/>
    <property type="evidence" value="ECO:0007669"/>
    <property type="project" value="UniProtKB-KW"/>
</dbReference>
<dbReference type="EMBL" id="CP032157">
    <property type="protein sequence ID" value="AXY77004.1"/>
    <property type="molecule type" value="Genomic_DNA"/>
</dbReference>
<accession>A0A3B7MR36</accession>
<evidence type="ECO:0000313" key="3">
    <source>
        <dbReference type="Proteomes" id="UP000263900"/>
    </source>
</evidence>
<proteinExistence type="predicted"/>
<sequence>MLGSIQKINRKFGPMSIADKYRPQYTYADYVQWEGQWELIDGMPYAMSPSPVRVHQLANGKFYTAFDSVILPKCQDCKVLQTLDWKVNDKTVVQPDLMVVCGDFETDFLEFTPSLIVEILSPSTALKDRHEKFELYEQEGVRYYLIADPKFKKIEIYQLIEGKYQPVSISPQEFTFNLENGCEINVSFLRIWS</sequence>
<dbReference type="SUPFAM" id="SSF52980">
    <property type="entry name" value="Restriction endonuclease-like"/>
    <property type="match status" value="1"/>
</dbReference>
<keyword evidence="2" id="KW-0378">Hydrolase</keyword>
<evidence type="ECO:0000313" key="2">
    <source>
        <dbReference type="EMBL" id="AXY77004.1"/>
    </source>
</evidence>
<dbReference type="CDD" id="cd06260">
    <property type="entry name" value="DUF820-like"/>
    <property type="match status" value="1"/>
</dbReference>
<protein>
    <submittedName>
        <fullName evidence="2">Uma2 family endonuclease</fullName>
    </submittedName>
</protein>
<dbReference type="Pfam" id="PF05685">
    <property type="entry name" value="Uma2"/>
    <property type="match status" value="1"/>
</dbReference>
<keyword evidence="2" id="KW-0255">Endonuclease</keyword>
<name>A0A3B7MR36_9BACT</name>
<dbReference type="PANTHER" id="PTHR36558:SF1">
    <property type="entry name" value="RESTRICTION ENDONUCLEASE DOMAIN-CONTAINING PROTEIN-RELATED"/>
    <property type="match status" value="1"/>
</dbReference>
<feature type="domain" description="Putative restriction endonuclease" evidence="1">
    <location>
        <begin position="28"/>
        <end position="183"/>
    </location>
</feature>
<dbReference type="KEGG" id="pseg:D3H65_24785"/>
<reference evidence="2 3" key="1">
    <citation type="submission" date="2018-09" db="EMBL/GenBank/DDBJ databases">
        <title>Genome sequencing of strain 6GH32-13.</title>
        <authorList>
            <person name="Weon H.-Y."/>
            <person name="Heo J."/>
            <person name="Kwon S.-W."/>
        </authorList>
    </citation>
    <scope>NUCLEOTIDE SEQUENCE [LARGE SCALE GENOMIC DNA]</scope>
    <source>
        <strain evidence="2 3">5GH32-13</strain>
    </source>
</reference>
<dbReference type="AlphaFoldDB" id="A0A3B7MR36"/>
<dbReference type="InterPro" id="IPR012296">
    <property type="entry name" value="Nuclease_put_TT1808"/>
</dbReference>
<evidence type="ECO:0000259" key="1">
    <source>
        <dbReference type="Pfam" id="PF05685"/>
    </source>
</evidence>
<dbReference type="Gene3D" id="3.90.1570.10">
    <property type="entry name" value="tt1808, chain A"/>
    <property type="match status" value="1"/>
</dbReference>
<organism evidence="2 3">
    <name type="scientific">Paraflavitalea soli</name>
    <dbReference type="NCBI Taxonomy" id="2315862"/>
    <lineage>
        <taxon>Bacteria</taxon>
        <taxon>Pseudomonadati</taxon>
        <taxon>Bacteroidota</taxon>
        <taxon>Chitinophagia</taxon>
        <taxon>Chitinophagales</taxon>
        <taxon>Chitinophagaceae</taxon>
        <taxon>Paraflavitalea</taxon>
    </lineage>
</organism>
<dbReference type="OrthoDB" id="9808428at2"/>
<dbReference type="InterPro" id="IPR011335">
    <property type="entry name" value="Restrct_endonuc-II-like"/>
</dbReference>
<keyword evidence="2" id="KW-0540">Nuclease</keyword>